<dbReference type="GO" id="GO:0044718">
    <property type="term" value="P:siderophore transmembrane transport"/>
    <property type="evidence" value="ECO:0007669"/>
    <property type="project" value="TreeGrafter"/>
</dbReference>
<dbReference type="PANTHER" id="PTHR30069:SF29">
    <property type="entry name" value="HEMOGLOBIN AND HEMOGLOBIN-HAPTOGLOBIN-BINDING PROTEIN 1-RELATED"/>
    <property type="match status" value="1"/>
</dbReference>
<name>A0A1J5SAE6_9ZZZZ</name>
<evidence type="ECO:0000256" key="6">
    <source>
        <dbReference type="ARBA" id="ARBA00023237"/>
    </source>
</evidence>
<comment type="caution">
    <text evidence="9">The sequence shown here is derived from an EMBL/GenBank/DDBJ whole genome shotgun (WGS) entry which is preliminary data.</text>
</comment>
<feature type="domain" description="Outer membrane protein beta-barrel" evidence="8">
    <location>
        <begin position="793"/>
        <end position="866"/>
    </location>
</feature>
<keyword evidence="4" id="KW-0732">Signal</keyword>
<feature type="domain" description="Outer membrane protein beta-barrel" evidence="8">
    <location>
        <begin position="421"/>
        <end position="778"/>
    </location>
</feature>
<dbReference type="InterPro" id="IPR039426">
    <property type="entry name" value="TonB-dep_rcpt-like"/>
</dbReference>
<dbReference type="PANTHER" id="PTHR30069">
    <property type="entry name" value="TONB-DEPENDENT OUTER MEMBRANE RECEPTOR"/>
    <property type="match status" value="1"/>
</dbReference>
<keyword evidence="2" id="KW-0813">Transport</keyword>
<comment type="subcellular location">
    <subcellularLocation>
        <location evidence="1">Cell outer membrane</location>
        <topology evidence="1">Multi-pass membrane protein</topology>
    </subcellularLocation>
</comment>
<keyword evidence="6" id="KW-0998">Cell outer membrane</keyword>
<keyword evidence="5" id="KW-0472">Membrane</keyword>
<feature type="region of interest" description="Disordered" evidence="7">
    <location>
        <begin position="771"/>
        <end position="793"/>
    </location>
</feature>
<evidence type="ECO:0000256" key="2">
    <source>
        <dbReference type="ARBA" id="ARBA00022448"/>
    </source>
</evidence>
<dbReference type="Pfam" id="PF13620">
    <property type="entry name" value="CarboxypepD_reg"/>
    <property type="match status" value="1"/>
</dbReference>
<evidence type="ECO:0000256" key="3">
    <source>
        <dbReference type="ARBA" id="ARBA00022692"/>
    </source>
</evidence>
<sequence>MQKIISILFLVLTFSFADAQMPTGMMGRAGGQNMNIGHFYGKVVDSKTNKGIVGASVQLTGNKFDAVSKKMKQAILKTVITAPNGDFSLDGLPVFGNFKLKIQSLGYKEIDKQISFGIKIPQGGANMAASNGMQDGGGISNTMQQMLGQADKDLGNIKMEADATDLGNVTVSSTIKPQFELGIDRKIFNVDKNLTSTGQTATEVMKSIPSLNVDIDGNVTLRNAAPTIFIDNRPTTLTLDQIPSDIIDKVEIITNPSAKYDASGGNAGIINIVLKKNRKNGYNGGIRTGVDSRGKFNGGGDINYRQNKVNFFATGMYMQRKSISSSVTDRNNLLVPPSFVHNTNDGTNEGHFAFIRGGLDYFVDNRNTISFTGSHVQGLFNNDNSQVVDSTISSSFTSYNNILSNSKFMFENYGGQLSYKHNFTENGHDLSADFNYNSSNNNSTTLINTQTYYPSASPKGLPLQQQTLGDGYNHFMTLQADYENPITDNSKFEAGVRGAIRYFGNSSNQYFYNSSSGSYVLIPFISSNYKYNDQVYAAYSSYSFKVKKWSYQLGLRVESSNYTGTLLNSSGADSSNFKVNYPLSLFPSAFVTYKLDAKQDFQLNYSRRVNRPNFFQLMPFPDYSDPQNINIGNANLKPEFTNSFEMSYNNAYKKGSNFLATVFFKYTTDLITRYVYRDVNAVSVTGDSAYFNTYINANYSIAYGLELSNKTAVTKWWDLTLSGNLYHSQINATIPGQTLDNGLISWSGKMNSNFKIAKGWTLQLSGDYSSKTVQPQNSGGSGGGHGGPFGGGAQPTAQGYILPRYDFDAALRKDWTWKKGQSGSLTLSMNDIFKIQTSKTYSESAYFTQNSERVRDQQVVRLNFSYRFGKFDLTLFKRKNTKADQNTGMDMMNQN</sequence>
<dbReference type="Gene3D" id="2.170.130.10">
    <property type="entry name" value="TonB-dependent receptor, plug domain"/>
    <property type="match status" value="1"/>
</dbReference>
<dbReference type="Pfam" id="PF14905">
    <property type="entry name" value="OMP_b-brl_3"/>
    <property type="match status" value="2"/>
</dbReference>
<dbReference type="GO" id="GO:0015344">
    <property type="term" value="F:siderophore uptake transmembrane transporter activity"/>
    <property type="evidence" value="ECO:0007669"/>
    <property type="project" value="TreeGrafter"/>
</dbReference>
<dbReference type="InterPro" id="IPR041700">
    <property type="entry name" value="OMP_b-brl_3"/>
</dbReference>
<evidence type="ECO:0000256" key="5">
    <source>
        <dbReference type="ARBA" id="ARBA00023136"/>
    </source>
</evidence>
<dbReference type="InterPro" id="IPR036942">
    <property type="entry name" value="Beta-barrel_TonB_sf"/>
</dbReference>
<protein>
    <submittedName>
        <fullName evidence="9">TonB dependent receptor</fullName>
    </submittedName>
</protein>
<dbReference type="SUPFAM" id="SSF49464">
    <property type="entry name" value="Carboxypeptidase regulatory domain-like"/>
    <property type="match status" value="1"/>
</dbReference>
<organism evidence="9">
    <name type="scientific">mine drainage metagenome</name>
    <dbReference type="NCBI Taxonomy" id="410659"/>
    <lineage>
        <taxon>unclassified sequences</taxon>
        <taxon>metagenomes</taxon>
        <taxon>ecological metagenomes</taxon>
    </lineage>
</organism>
<dbReference type="Gene3D" id="2.60.40.1120">
    <property type="entry name" value="Carboxypeptidase-like, regulatory domain"/>
    <property type="match status" value="1"/>
</dbReference>
<proteinExistence type="predicted"/>
<dbReference type="InterPro" id="IPR008969">
    <property type="entry name" value="CarboxyPept-like_regulatory"/>
</dbReference>
<dbReference type="AlphaFoldDB" id="A0A1J5SAE6"/>
<dbReference type="SUPFAM" id="SSF56935">
    <property type="entry name" value="Porins"/>
    <property type="match status" value="1"/>
</dbReference>
<dbReference type="GO" id="GO:0009279">
    <property type="term" value="C:cell outer membrane"/>
    <property type="evidence" value="ECO:0007669"/>
    <property type="project" value="UniProtKB-SubCell"/>
</dbReference>
<evidence type="ECO:0000313" key="9">
    <source>
        <dbReference type="EMBL" id="OIR01165.1"/>
    </source>
</evidence>
<keyword evidence="9" id="KW-0675">Receptor</keyword>
<gene>
    <name evidence="9" type="ORF">GALL_167980</name>
</gene>
<feature type="compositionally biased region" description="Gly residues" evidence="7">
    <location>
        <begin position="779"/>
        <end position="793"/>
    </location>
</feature>
<evidence type="ECO:0000259" key="8">
    <source>
        <dbReference type="Pfam" id="PF14905"/>
    </source>
</evidence>
<dbReference type="InterPro" id="IPR037066">
    <property type="entry name" value="Plug_dom_sf"/>
</dbReference>
<dbReference type="EMBL" id="MLJW01000087">
    <property type="protein sequence ID" value="OIR01165.1"/>
    <property type="molecule type" value="Genomic_DNA"/>
</dbReference>
<keyword evidence="3" id="KW-0812">Transmembrane</keyword>
<evidence type="ECO:0000256" key="4">
    <source>
        <dbReference type="ARBA" id="ARBA00022729"/>
    </source>
</evidence>
<reference evidence="9" key="1">
    <citation type="submission" date="2016-10" db="EMBL/GenBank/DDBJ databases">
        <title>Sequence of Gallionella enrichment culture.</title>
        <authorList>
            <person name="Poehlein A."/>
            <person name="Muehling M."/>
            <person name="Daniel R."/>
        </authorList>
    </citation>
    <scope>NUCLEOTIDE SEQUENCE</scope>
</reference>
<dbReference type="Gene3D" id="2.40.170.20">
    <property type="entry name" value="TonB-dependent receptor, beta-barrel domain"/>
    <property type="match status" value="1"/>
</dbReference>
<evidence type="ECO:0000256" key="1">
    <source>
        <dbReference type="ARBA" id="ARBA00004571"/>
    </source>
</evidence>
<evidence type="ECO:0000256" key="7">
    <source>
        <dbReference type="SAM" id="MobiDB-lite"/>
    </source>
</evidence>
<accession>A0A1J5SAE6</accession>